<proteinExistence type="predicted"/>
<keyword evidence="2" id="KW-1185">Reference proteome</keyword>
<sequence>TAVSTTIKYEYIAVVIAIVLLQKPYSGFLRPEKSIKLWMCNTCNNSITKKFSFLSTGTGRHQDITSK</sequence>
<accession>A0AAD8E2T8</accession>
<evidence type="ECO:0000313" key="2">
    <source>
        <dbReference type="Proteomes" id="UP001233999"/>
    </source>
</evidence>
<reference evidence="1" key="2">
    <citation type="submission" date="2023-05" db="EMBL/GenBank/DDBJ databases">
        <authorList>
            <person name="Fouks B."/>
        </authorList>
    </citation>
    <scope>NUCLEOTIDE SEQUENCE</scope>
    <source>
        <strain evidence="1">Stay&amp;Tobe</strain>
        <tissue evidence="1">Testes</tissue>
    </source>
</reference>
<organism evidence="1 2">
    <name type="scientific">Diploptera punctata</name>
    <name type="common">Pacific beetle cockroach</name>
    <dbReference type="NCBI Taxonomy" id="6984"/>
    <lineage>
        <taxon>Eukaryota</taxon>
        <taxon>Metazoa</taxon>
        <taxon>Ecdysozoa</taxon>
        <taxon>Arthropoda</taxon>
        <taxon>Hexapoda</taxon>
        <taxon>Insecta</taxon>
        <taxon>Pterygota</taxon>
        <taxon>Neoptera</taxon>
        <taxon>Polyneoptera</taxon>
        <taxon>Dictyoptera</taxon>
        <taxon>Blattodea</taxon>
        <taxon>Blaberoidea</taxon>
        <taxon>Blaberidae</taxon>
        <taxon>Diplopterinae</taxon>
        <taxon>Diploptera</taxon>
    </lineage>
</organism>
<name>A0AAD8E2T8_DIPPU</name>
<gene>
    <name evidence="1" type="ORF">L9F63_025933</name>
</gene>
<protein>
    <submittedName>
        <fullName evidence="1">Uncharacterized protein</fullName>
    </submittedName>
</protein>
<dbReference type="EMBL" id="JASPKZ010010324">
    <property type="protein sequence ID" value="KAJ9574422.1"/>
    <property type="molecule type" value="Genomic_DNA"/>
</dbReference>
<feature type="non-terminal residue" evidence="1">
    <location>
        <position position="1"/>
    </location>
</feature>
<reference evidence="1" key="1">
    <citation type="journal article" date="2023" name="IScience">
        <title>Live-bearing cockroach genome reveals convergent evolutionary mechanisms linked to viviparity in insects and beyond.</title>
        <authorList>
            <person name="Fouks B."/>
            <person name="Harrison M.C."/>
            <person name="Mikhailova A.A."/>
            <person name="Marchal E."/>
            <person name="English S."/>
            <person name="Carruthers M."/>
            <person name="Jennings E.C."/>
            <person name="Chiamaka E.L."/>
            <person name="Frigard R.A."/>
            <person name="Pippel M."/>
            <person name="Attardo G.M."/>
            <person name="Benoit J.B."/>
            <person name="Bornberg-Bauer E."/>
            <person name="Tobe S.S."/>
        </authorList>
    </citation>
    <scope>NUCLEOTIDE SEQUENCE</scope>
    <source>
        <strain evidence="1">Stay&amp;Tobe</strain>
    </source>
</reference>
<feature type="non-terminal residue" evidence="1">
    <location>
        <position position="67"/>
    </location>
</feature>
<comment type="caution">
    <text evidence="1">The sequence shown here is derived from an EMBL/GenBank/DDBJ whole genome shotgun (WGS) entry which is preliminary data.</text>
</comment>
<dbReference type="AlphaFoldDB" id="A0AAD8E2T8"/>
<evidence type="ECO:0000313" key="1">
    <source>
        <dbReference type="EMBL" id="KAJ9574422.1"/>
    </source>
</evidence>
<dbReference type="Proteomes" id="UP001233999">
    <property type="component" value="Unassembled WGS sequence"/>
</dbReference>